<dbReference type="InterPro" id="IPR014967">
    <property type="entry name" value="Uncharacterised_YugN-like"/>
</dbReference>
<organism evidence="1 2">
    <name type="scientific">Shouchella xiaoxiensis</name>
    <dbReference type="NCBI Taxonomy" id="766895"/>
    <lineage>
        <taxon>Bacteria</taxon>
        <taxon>Bacillati</taxon>
        <taxon>Bacillota</taxon>
        <taxon>Bacilli</taxon>
        <taxon>Bacillales</taxon>
        <taxon>Bacillaceae</taxon>
        <taxon>Shouchella</taxon>
    </lineage>
</organism>
<keyword evidence="2" id="KW-1185">Reference proteome</keyword>
<protein>
    <recommendedName>
        <fullName evidence="3">YugN-like family protein</fullName>
    </recommendedName>
</protein>
<sequence length="138" mass="15713">MIELESSIEGLTVKARELESLLQPLGYSMGGNWEYDHGCYDYKISEEGGYTFLRLPFRVIEGEIGSHDAVFELNRPYLLHHVYQDKNDDERIGGYIPAAVDGLINQFQKPIDKDADVDEKYKVIGQSLLNELEQTLKG</sequence>
<evidence type="ECO:0000313" key="2">
    <source>
        <dbReference type="Proteomes" id="UP001179280"/>
    </source>
</evidence>
<dbReference type="EMBL" id="JAFBCV010000004">
    <property type="protein sequence ID" value="MBM7838333.1"/>
    <property type="molecule type" value="Genomic_DNA"/>
</dbReference>
<comment type="caution">
    <text evidence="1">The sequence shown here is derived from an EMBL/GenBank/DDBJ whole genome shotgun (WGS) entry which is preliminary data.</text>
</comment>
<accession>A0ABS2SS39</accession>
<dbReference type="Pfam" id="PF08868">
    <property type="entry name" value="YugN"/>
    <property type="match status" value="1"/>
</dbReference>
<dbReference type="SUPFAM" id="SSF160755">
    <property type="entry name" value="YugN-like"/>
    <property type="match status" value="1"/>
</dbReference>
<dbReference type="Gene3D" id="3.30.310.100">
    <property type="entry name" value="YugN-like"/>
    <property type="match status" value="1"/>
</dbReference>
<gene>
    <name evidence="1" type="ORF">JOC54_001589</name>
</gene>
<dbReference type="InterPro" id="IPR036491">
    <property type="entry name" value="YugN-like_sf"/>
</dbReference>
<name>A0ABS2SS39_9BACI</name>
<proteinExistence type="predicted"/>
<reference evidence="1" key="1">
    <citation type="submission" date="2021-01" db="EMBL/GenBank/DDBJ databases">
        <title>Genomic Encyclopedia of Type Strains, Phase IV (KMG-IV): sequencing the most valuable type-strain genomes for metagenomic binning, comparative biology and taxonomic classification.</title>
        <authorList>
            <person name="Goeker M."/>
        </authorList>
    </citation>
    <scope>NUCLEOTIDE SEQUENCE</scope>
    <source>
        <strain evidence="1">DSM 21943</strain>
    </source>
</reference>
<evidence type="ECO:0008006" key="3">
    <source>
        <dbReference type="Google" id="ProtNLM"/>
    </source>
</evidence>
<dbReference type="Proteomes" id="UP001179280">
    <property type="component" value="Unassembled WGS sequence"/>
</dbReference>
<dbReference type="RefSeq" id="WP_204465507.1">
    <property type="nucleotide sequence ID" value="NZ_JAFBCV010000004.1"/>
</dbReference>
<evidence type="ECO:0000313" key="1">
    <source>
        <dbReference type="EMBL" id="MBM7838333.1"/>
    </source>
</evidence>